<evidence type="ECO:0000313" key="12">
    <source>
        <dbReference type="Proteomes" id="UP000570514"/>
    </source>
</evidence>
<dbReference type="PANTHER" id="PTHR30081">
    <property type="entry name" value="PROTEIN-EXPORT MEMBRANE PROTEIN SEC"/>
    <property type="match status" value="1"/>
</dbReference>
<dbReference type="GO" id="GO:0043952">
    <property type="term" value="P:protein transport by the Sec complex"/>
    <property type="evidence" value="ECO:0007669"/>
    <property type="project" value="UniProtKB-UniRule"/>
</dbReference>
<evidence type="ECO:0000256" key="9">
    <source>
        <dbReference type="HAMAP-Rule" id="MF_01464"/>
    </source>
</evidence>
<keyword evidence="4 9" id="KW-0812">Transmembrane</keyword>
<feature type="transmembrane region" description="Helical" evidence="9">
    <location>
        <begin position="20"/>
        <end position="42"/>
    </location>
</feature>
<dbReference type="GO" id="GO:0005886">
    <property type="term" value="C:plasma membrane"/>
    <property type="evidence" value="ECO:0007669"/>
    <property type="project" value="UniProtKB-SubCell"/>
</dbReference>
<comment type="caution">
    <text evidence="11">The sequence shown here is derived from an EMBL/GenBank/DDBJ whole genome shotgun (WGS) entry which is preliminary data.</text>
</comment>
<keyword evidence="3 9" id="KW-1003">Cell membrane</keyword>
<comment type="function">
    <text evidence="9">Part of the Sec protein translocase complex. Interacts with the SecYEG preprotein conducting channel. SecDF uses the proton motive force (PMF) to complete protein translocation after the ATP-dependent function of SecA.</text>
</comment>
<dbReference type="AlphaFoldDB" id="A0A846MZZ2"/>
<comment type="subcellular location">
    <subcellularLocation>
        <location evidence="1 9">Cell membrane</location>
        <topology evidence="1 9">Multi-pass membrane protein</topology>
    </subcellularLocation>
</comment>
<feature type="transmembrane region" description="Helical" evidence="9">
    <location>
        <begin position="198"/>
        <end position="222"/>
    </location>
</feature>
<evidence type="ECO:0000256" key="8">
    <source>
        <dbReference type="ARBA" id="ARBA00023136"/>
    </source>
</evidence>
<feature type="transmembrane region" description="Helical" evidence="9">
    <location>
        <begin position="273"/>
        <end position="299"/>
    </location>
</feature>
<dbReference type="NCBIfam" id="TIGR00966">
    <property type="entry name" value="transloc_SecF"/>
    <property type="match status" value="1"/>
</dbReference>
<evidence type="ECO:0000256" key="7">
    <source>
        <dbReference type="ARBA" id="ARBA00023010"/>
    </source>
</evidence>
<dbReference type="Pfam" id="PF02355">
    <property type="entry name" value="SecD_SecF_C"/>
    <property type="match status" value="1"/>
</dbReference>
<dbReference type="NCBIfam" id="TIGR00916">
    <property type="entry name" value="2A0604s01"/>
    <property type="match status" value="1"/>
</dbReference>
<evidence type="ECO:0000256" key="1">
    <source>
        <dbReference type="ARBA" id="ARBA00004651"/>
    </source>
</evidence>
<dbReference type="InterPro" id="IPR005665">
    <property type="entry name" value="SecF_bac"/>
</dbReference>
<dbReference type="RefSeq" id="WP_167083129.1">
    <property type="nucleotide sequence ID" value="NZ_BAAADC010000001.1"/>
</dbReference>
<dbReference type="Gene3D" id="1.20.1640.10">
    <property type="entry name" value="Multidrug efflux transporter AcrB transmembrane domain"/>
    <property type="match status" value="1"/>
</dbReference>
<evidence type="ECO:0000256" key="5">
    <source>
        <dbReference type="ARBA" id="ARBA00022927"/>
    </source>
</evidence>
<dbReference type="PRINTS" id="PR01755">
    <property type="entry name" value="SECFTRNLCASE"/>
</dbReference>
<evidence type="ECO:0000259" key="10">
    <source>
        <dbReference type="Pfam" id="PF02355"/>
    </source>
</evidence>
<accession>A0A846MZZ2</accession>
<feature type="domain" description="Protein export membrane protein SecD/SecF C-terminal" evidence="10">
    <location>
        <begin position="119"/>
        <end position="299"/>
    </location>
</feature>
<feature type="transmembrane region" description="Helical" evidence="9">
    <location>
        <begin position="143"/>
        <end position="164"/>
    </location>
</feature>
<reference evidence="11 12" key="1">
    <citation type="submission" date="2020-03" db="EMBL/GenBank/DDBJ databases">
        <title>Genomic Encyclopedia of Type Strains, Phase IV (KMG-IV): sequencing the most valuable type-strain genomes for metagenomic binning, comparative biology and taxonomic classification.</title>
        <authorList>
            <person name="Goeker M."/>
        </authorList>
    </citation>
    <scope>NUCLEOTIDE SEQUENCE [LARGE SCALE GENOMIC DNA]</scope>
    <source>
        <strain evidence="11 12">DSM 19867</strain>
    </source>
</reference>
<evidence type="ECO:0000313" key="11">
    <source>
        <dbReference type="EMBL" id="NIK89006.1"/>
    </source>
</evidence>
<evidence type="ECO:0000256" key="6">
    <source>
        <dbReference type="ARBA" id="ARBA00022989"/>
    </source>
</evidence>
<dbReference type="SUPFAM" id="SSF82866">
    <property type="entry name" value="Multidrug efflux transporter AcrB transmembrane domain"/>
    <property type="match status" value="1"/>
</dbReference>
<dbReference type="InterPro" id="IPR022646">
    <property type="entry name" value="SecD/SecF_CS"/>
</dbReference>
<keyword evidence="8 9" id="KW-0472">Membrane</keyword>
<dbReference type="GO" id="GO:0065002">
    <property type="term" value="P:intracellular protein transmembrane transport"/>
    <property type="evidence" value="ECO:0007669"/>
    <property type="project" value="UniProtKB-UniRule"/>
</dbReference>
<dbReference type="InterPro" id="IPR022645">
    <property type="entry name" value="SecD/SecF_bac"/>
</dbReference>
<comment type="similarity">
    <text evidence="9">Belongs to the SecD/SecF family. SecF subfamily.</text>
</comment>
<dbReference type="GO" id="GO:0015450">
    <property type="term" value="F:protein-transporting ATPase activity"/>
    <property type="evidence" value="ECO:0007669"/>
    <property type="project" value="InterPro"/>
</dbReference>
<evidence type="ECO:0000256" key="4">
    <source>
        <dbReference type="ARBA" id="ARBA00022692"/>
    </source>
</evidence>
<dbReference type="PANTHER" id="PTHR30081:SF8">
    <property type="entry name" value="PROTEIN TRANSLOCASE SUBUNIT SECF"/>
    <property type="match status" value="1"/>
</dbReference>
<comment type="subunit">
    <text evidence="9">Forms a complex with SecD. Part of the essential Sec protein translocation apparatus which comprises SecA, SecYEG and auxiliary proteins SecDF-YajC and YidC.</text>
</comment>
<protein>
    <recommendedName>
        <fullName evidence="9">Protein-export membrane protein SecF</fullName>
    </recommendedName>
</protein>
<sequence length="315" mass="34009">MPLLRFIPEATNINFIGARYVAFAIDGLLLLAAVVSIAWHGFNLGLDFTGGVQVQAKAPYTISTDQAGQIRDQISTLHFNDQRVQTVSGGVCATPAYSCVMIRVQPKAGQDYNAAAQAIKNKLGPSYQFPSTEVISAAVSAELLHAGILASILAVICIALWVAFRFEWQYGISAAFATGHDVFVTAGLFSLLHLDFNLTSIAALLTLAGYSINDTVVVFDRLRENRRKYKRMPLADLINLSTNQMLTRTILTSVSTALSIIPLYFFVPALEEFTGSILFGILVGTFSSIYVAAALLLYLPKPAGAIEDKPVPAQA</sequence>
<dbReference type="Pfam" id="PF07549">
    <property type="entry name" value="Sec_GG"/>
    <property type="match status" value="1"/>
</dbReference>
<keyword evidence="2 9" id="KW-0813">Transport</keyword>
<feature type="transmembrane region" description="Helical" evidence="9">
    <location>
        <begin position="171"/>
        <end position="192"/>
    </location>
</feature>
<dbReference type="InterPro" id="IPR022813">
    <property type="entry name" value="SecD/SecF_arch_bac"/>
</dbReference>
<organism evidence="11 12">
    <name type="scientific">Rhizomicrobium palustre</name>
    <dbReference type="NCBI Taxonomy" id="189966"/>
    <lineage>
        <taxon>Bacteria</taxon>
        <taxon>Pseudomonadati</taxon>
        <taxon>Pseudomonadota</taxon>
        <taxon>Alphaproteobacteria</taxon>
        <taxon>Micropepsales</taxon>
        <taxon>Micropepsaceae</taxon>
        <taxon>Rhizomicrobium</taxon>
    </lineage>
</organism>
<evidence type="ECO:0000256" key="3">
    <source>
        <dbReference type="ARBA" id="ARBA00022475"/>
    </source>
</evidence>
<gene>
    <name evidence="9" type="primary">secF</name>
    <name evidence="11" type="ORF">FHS83_002324</name>
</gene>
<dbReference type="Proteomes" id="UP000570514">
    <property type="component" value="Unassembled WGS sequence"/>
</dbReference>
<dbReference type="GO" id="GO:0006605">
    <property type="term" value="P:protein targeting"/>
    <property type="evidence" value="ECO:0007669"/>
    <property type="project" value="UniProtKB-UniRule"/>
</dbReference>
<evidence type="ECO:0000256" key="2">
    <source>
        <dbReference type="ARBA" id="ARBA00022448"/>
    </source>
</evidence>
<dbReference type="InterPro" id="IPR048634">
    <property type="entry name" value="SecD_SecF_C"/>
</dbReference>
<keyword evidence="5 9" id="KW-0653">Protein transport</keyword>
<name>A0A846MZZ2_9PROT</name>
<keyword evidence="12" id="KW-1185">Reference proteome</keyword>
<dbReference type="InterPro" id="IPR055344">
    <property type="entry name" value="SecD_SecF_C_bact"/>
</dbReference>
<proteinExistence type="inferred from homology"/>
<keyword evidence="6 9" id="KW-1133">Transmembrane helix</keyword>
<feature type="transmembrane region" description="Helical" evidence="9">
    <location>
        <begin position="249"/>
        <end position="267"/>
    </location>
</feature>
<keyword evidence="7 9" id="KW-0811">Translocation</keyword>
<dbReference type="HAMAP" id="MF_01464_B">
    <property type="entry name" value="SecF_B"/>
    <property type="match status" value="1"/>
</dbReference>
<dbReference type="EMBL" id="JAASRM010000001">
    <property type="protein sequence ID" value="NIK89006.1"/>
    <property type="molecule type" value="Genomic_DNA"/>
</dbReference>